<evidence type="ECO:0000313" key="2">
    <source>
        <dbReference type="EMBL" id="KAK9995841.1"/>
    </source>
</evidence>
<dbReference type="Pfam" id="PF17781">
    <property type="entry name" value="RPN1_RPN2_N"/>
    <property type="match status" value="1"/>
</dbReference>
<dbReference type="GO" id="GO:0071816">
    <property type="term" value="P:tail-anchored membrane protein insertion into ER membrane"/>
    <property type="evidence" value="ECO:0007669"/>
    <property type="project" value="TreeGrafter"/>
</dbReference>
<dbReference type="InterPro" id="IPR016300">
    <property type="entry name" value="ATPase_ArsA/GET3"/>
</dbReference>
<dbReference type="PANTHER" id="PTHR10803">
    <property type="entry name" value="ARSENICAL PUMP-DRIVING ATPASE ARSENITE-TRANSLOCATING ATPASE"/>
    <property type="match status" value="1"/>
</dbReference>
<dbReference type="GO" id="GO:0043529">
    <property type="term" value="C:GET complex"/>
    <property type="evidence" value="ECO:0007669"/>
    <property type="project" value="TreeGrafter"/>
</dbReference>
<evidence type="ECO:0000313" key="3">
    <source>
        <dbReference type="Proteomes" id="UP001459277"/>
    </source>
</evidence>
<accession>A0AAW2CCD4</accession>
<dbReference type="GO" id="GO:0016887">
    <property type="term" value="F:ATP hydrolysis activity"/>
    <property type="evidence" value="ECO:0007669"/>
    <property type="project" value="InterPro"/>
</dbReference>
<proteinExistence type="predicted"/>
<name>A0AAW2CCD4_9ROSI</name>
<dbReference type="Gene3D" id="3.40.50.300">
    <property type="entry name" value="P-loop containing nucleotide triphosphate hydrolases"/>
    <property type="match status" value="1"/>
</dbReference>
<dbReference type="PANTHER" id="PTHR10803:SF0">
    <property type="entry name" value="ATPASE GET3B"/>
    <property type="match status" value="1"/>
</dbReference>
<sequence length="229" mass="25525">MKYYWKYSQLAEKIASLKLEIQDTATCFVGQLSEEYAEYVVVLQPVQVAVYKTKLGSSLVLASVFQKDLLSMVELDDMDLVMKYLADILSVLALTMSAEGERESLKYRLEGSGGDIGSWGHEYVRNLAGETSQEYAKPQVMAVSESSRLRASLKKENALVKRLIVNQILPPSASDCKFCAMKRKDQSRALDMIRDDTELSSLELIQAPLVDVELRGVPALKFLGDVIGK</sequence>
<dbReference type="EMBL" id="JAZDWU010000007">
    <property type="protein sequence ID" value="KAK9995841.1"/>
    <property type="molecule type" value="Genomic_DNA"/>
</dbReference>
<keyword evidence="3" id="KW-1185">Reference proteome</keyword>
<dbReference type="Proteomes" id="UP001459277">
    <property type="component" value="Unassembled WGS sequence"/>
</dbReference>
<feature type="domain" description="RPN1 N-terminal" evidence="1">
    <location>
        <begin position="82"/>
        <end position="150"/>
    </location>
</feature>
<evidence type="ECO:0000259" key="1">
    <source>
        <dbReference type="Pfam" id="PF17781"/>
    </source>
</evidence>
<dbReference type="InterPro" id="IPR040892">
    <property type="entry name" value="RPN1_N"/>
</dbReference>
<dbReference type="GO" id="GO:0005524">
    <property type="term" value="F:ATP binding"/>
    <property type="evidence" value="ECO:0007669"/>
    <property type="project" value="InterPro"/>
</dbReference>
<dbReference type="AlphaFoldDB" id="A0AAW2CCD4"/>
<protein>
    <recommendedName>
        <fullName evidence="1">RPN1 N-terminal domain-containing protein</fullName>
    </recommendedName>
</protein>
<dbReference type="InterPro" id="IPR027417">
    <property type="entry name" value="P-loop_NTPase"/>
</dbReference>
<reference evidence="2 3" key="1">
    <citation type="submission" date="2024-01" db="EMBL/GenBank/DDBJ databases">
        <title>A telomere-to-telomere, gap-free genome of sweet tea (Lithocarpus litseifolius).</title>
        <authorList>
            <person name="Zhou J."/>
        </authorList>
    </citation>
    <scope>NUCLEOTIDE SEQUENCE [LARGE SCALE GENOMIC DNA]</scope>
    <source>
        <strain evidence="2">Zhou-2022a</strain>
        <tissue evidence="2">Leaf</tissue>
    </source>
</reference>
<comment type="caution">
    <text evidence="2">The sequence shown here is derived from an EMBL/GenBank/DDBJ whole genome shotgun (WGS) entry which is preliminary data.</text>
</comment>
<gene>
    <name evidence="2" type="ORF">SO802_020527</name>
</gene>
<organism evidence="2 3">
    <name type="scientific">Lithocarpus litseifolius</name>
    <dbReference type="NCBI Taxonomy" id="425828"/>
    <lineage>
        <taxon>Eukaryota</taxon>
        <taxon>Viridiplantae</taxon>
        <taxon>Streptophyta</taxon>
        <taxon>Embryophyta</taxon>
        <taxon>Tracheophyta</taxon>
        <taxon>Spermatophyta</taxon>
        <taxon>Magnoliopsida</taxon>
        <taxon>eudicotyledons</taxon>
        <taxon>Gunneridae</taxon>
        <taxon>Pentapetalae</taxon>
        <taxon>rosids</taxon>
        <taxon>fabids</taxon>
        <taxon>Fagales</taxon>
        <taxon>Fagaceae</taxon>
        <taxon>Lithocarpus</taxon>
    </lineage>
</organism>